<evidence type="ECO:0000256" key="2">
    <source>
        <dbReference type="ARBA" id="ARBA00023136"/>
    </source>
</evidence>
<proteinExistence type="predicted"/>
<evidence type="ECO:0000313" key="4">
    <source>
        <dbReference type="EMBL" id="SPP34375.1"/>
    </source>
</evidence>
<dbReference type="GO" id="GO:0019867">
    <property type="term" value="C:outer membrane"/>
    <property type="evidence" value="ECO:0007669"/>
    <property type="project" value="InterPro"/>
</dbReference>
<keyword evidence="1" id="KW-0732">Signal</keyword>
<sequence length="112" mass="12907" precursor="true">MRVLIFFALLFLVSCVHTIYNHGVPVINVELWSKIKVGDDREKVVHTLGSPTLVSKFDENVWYYVSYKIKQANFLGKRKYSSKSLQISFNQNDEIADIREINVAERSLAVVD</sequence>
<accession>A0A3B0J186</accession>
<dbReference type="PROSITE" id="PS51257">
    <property type="entry name" value="PROKAR_LIPOPROTEIN"/>
    <property type="match status" value="1"/>
</dbReference>
<name>A0A3B0J186_9RICK</name>
<dbReference type="Pfam" id="PF04355">
    <property type="entry name" value="BamE"/>
    <property type="match status" value="1"/>
</dbReference>
<gene>
    <name evidence="4" type="primary">bamE</name>
    <name evidence="4" type="ORF">WBAF_1317</name>
</gene>
<feature type="domain" description="Outer membrane protein assembly factor BamE" evidence="3">
    <location>
        <begin position="26"/>
        <end position="93"/>
    </location>
</feature>
<protein>
    <submittedName>
        <fullName evidence="4">Outer membrane protein assembly factor BamE</fullName>
    </submittedName>
</protein>
<dbReference type="InterPro" id="IPR037873">
    <property type="entry name" value="BamE-like"/>
</dbReference>
<reference evidence="4" key="1">
    <citation type="submission" date="2018-04" db="EMBL/GenBank/DDBJ databases">
        <authorList>
            <person name="Go L.Y."/>
            <person name="Mitchell J.A."/>
        </authorList>
    </citation>
    <scope>NUCLEOTIDE SEQUENCE</scope>
    <source>
        <strain evidence="4">WBAF</strain>
    </source>
</reference>
<dbReference type="InterPro" id="IPR007450">
    <property type="entry name" value="BamE_dom"/>
</dbReference>
<dbReference type="EMBL" id="OUNF01000351">
    <property type="protein sequence ID" value="SPP34375.1"/>
    <property type="molecule type" value="Genomic_DNA"/>
</dbReference>
<evidence type="ECO:0000259" key="3">
    <source>
        <dbReference type="Pfam" id="PF04355"/>
    </source>
</evidence>
<organism evidence="4">
    <name type="scientific">Wolbachia endosymbiont of Aleurodicus floccissimus</name>
    <dbReference type="NCBI Taxonomy" id="2152762"/>
    <lineage>
        <taxon>Bacteria</taxon>
        <taxon>Pseudomonadati</taxon>
        <taxon>Pseudomonadota</taxon>
        <taxon>Alphaproteobacteria</taxon>
        <taxon>Rickettsiales</taxon>
        <taxon>Anaplasmataceae</taxon>
        <taxon>Wolbachieae</taxon>
        <taxon>Wolbachia</taxon>
    </lineage>
</organism>
<dbReference type="AlphaFoldDB" id="A0A3B0J186"/>
<evidence type="ECO:0000256" key="1">
    <source>
        <dbReference type="ARBA" id="ARBA00022729"/>
    </source>
</evidence>
<dbReference type="Gene3D" id="3.30.1450.10">
    <property type="match status" value="1"/>
</dbReference>
<keyword evidence="2" id="KW-0472">Membrane</keyword>